<dbReference type="PANTHER" id="PTHR48098">
    <property type="entry name" value="ENTEROCHELIN ESTERASE-RELATED"/>
    <property type="match status" value="1"/>
</dbReference>
<dbReference type="Pfam" id="PF00756">
    <property type="entry name" value="Esterase"/>
    <property type="match status" value="1"/>
</dbReference>
<dbReference type="RefSeq" id="WP_054724510.1">
    <property type="nucleotide sequence ID" value="NZ_CP012898.1"/>
</dbReference>
<sequence>MKNIVLITISMVLTQSLFAQKVFSIKSDKLERTVSVSVQKPTNYQSSKSYPLVFMLHGYSENYEQWSKTTNLEKLATDYQMILVCPEGFVNYYLNSPNLKTFQYEDFFFQELVPNIEEKYNIDNKNIFITGLSMGGYGALSLFIKHSEFFNTAASTSGALEFDYENLKKVSLKFFESKRMTNDMEMTLGNPKENDWQKFSISSLLKNQKEFNKGFFIDCGLDDPLLSNTIQIKELALSKKLPIRFSIQPGEHNTEYWAKSVEYHFVYFKQHLKTE</sequence>
<reference evidence="1 2" key="1">
    <citation type="submission" date="2015-10" db="EMBL/GenBank/DDBJ databases">
        <authorList>
            <person name="Gilbert D.G."/>
        </authorList>
    </citation>
    <scope>NUCLEOTIDE SEQUENCE [LARGE SCALE GENOMIC DNA]</scope>
    <source>
        <strain evidence="2">HZ-22</strain>
    </source>
</reference>
<evidence type="ECO:0000313" key="2">
    <source>
        <dbReference type="Proteomes" id="UP000057981"/>
    </source>
</evidence>
<keyword evidence="2" id="KW-1185">Reference proteome</keyword>
<protein>
    <submittedName>
        <fullName evidence="1">Esterase</fullName>
    </submittedName>
</protein>
<dbReference type="GO" id="GO:0016747">
    <property type="term" value="F:acyltransferase activity, transferring groups other than amino-acyl groups"/>
    <property type="evidence" value="ECO:0007669"/>
    <property type="project" value="TreeGrafter"/>
</dbReference>
<name>A0A0P0CMW0_9FLAO</name>
<dbReference type="InterPro" id="IPR000801">
    <property type="entry name" value="Esterase-like"/>
</dbReference>
<dbReference type="SUPFAM" id="SSF53474">
    <property type="entry name" value="alpha/beta-Hydrolases"/>
    <property type="match status" value="1"/>
</dbReference>
<proteinExistence type="predicted"/>
<gene>
    <name evidence="1" type="ORF">APS56_02620</name>
</gene>
<dbReference type="PANTHER" id="PTHR48098:SF1">
    <property type="entry name" value="DIACYLGLYCEROL ACYLTRANSFERASE_MYCOLYLTRANSFERASE AG85A"/>
    <property type="match status" value="1"/>
</dbReference>
<dbReference type="OrthoDB" id="9803578at2"/>
<dbReference type="InterPro" id="IPR029058">
    <property type="entry name" value="AB_hydrolase_fold"/>
</dbReference>
<evidence type="ECO:0000313" key="1">
    <source>
        <dbReference type="EMBL" id="ALJ04112.1"/>
    </source>
</evidence>
<dbReference type="Proteomes" id="UP000057981">
    <property type="component" value="Chromosome"/>
</dbReference>
<dbReference type="KEGG" id="ahz:APS56_02620"/>
<dbReference type="AlphaFoldDB" id="A0A0P0CMW0"/>
<organism evidence="1 2">
    <name type="scientific">Pseudalgibacter alginicilyticus</name>
    <dbReference type="NCBI Taxonomy" id="1736674"/>
    <lineage>
        <taxon>Bacteria</taxon>
        <taxon>Pseudomonadati</taxon>
        <taxon>Bacteroidota</taxon>
        <taxon>Flavobacteriia</taxon>
        <taxon>Flavobacteriales</taxon>
        <taxon>Flavobacteriaceae</taxon>
        <taxon>Pseudalgibacter</taxon>
    </lineage>
</organism>
<dbReference type="InterPro" id="IPR050583">
    <property type="entry name" value="Mycobacterial_A85_antigen"/>
</dbReference>
<accession>A0A0P0CMW0</accession>
<dbReference type="STRING" id="1736674.APS56_02620"/>
<dbReference type="EMBL" id="CP012898">
    <property type="protein sequence ID" value="ALJ04112.1"/>
    <property type="molecule type" value="Genomic_DNA"/>
</dbReference>
<dbReference type="Gene3D" id="3.40.50.1820">
    <property type="entry name" value="alpha/beta hydrolase"/>
    <property type="match status" value="1"/>
</dbReference>